<evidence type="ECO:0000313" key="6">
    <source>
        <dbReference type="Proteomes" id="UP000240419"/>
    </source>
</evidence>
<comment type="caution">
    <text evidence="5">The sequence shown here is derived from an EMBL/GenBank/DDBJ whole genome shotgun (WGS) entry which is preliminary data.</text>
</comment>
<dbReference type="Proteomes" id="UP000240419">
    <property type="component" value="Unassembled WGS sequence"/>
</dbReference>
<dbReference type="Gene3D" id="3.30.470.30">
    <property type="entry name" value="DNA ligase/mRNA capping enzyme"/>
    <property type="match status" value="1"/>
</dbReference>
<gene>
    <name evidence="5" type="ORF">C7R93_10950</name>
</gene>
<evidence type="ECO:0000313" key="5">
    <source>
        <dbReference type="EMBL" id="PSJ96691.1"/>
    </source>
</evidence>
<dbReference type="InterPro" id="IPR012310">
    <property type="entry name" value="DNA_ligase_ATP-dep_cent"/>
</dbReference>
<dbReference type="AlphaFoldDB" id="A0A2P7VBV4"/>
<reference evidence="5 6" key="1">
    <citation type="submission" date="2018-03" db="EMBL/GenBank/DDBJ databases">
        <title>Brevisbacillus phylogenomics.</title>
        <authorList>
            <person name="Dunlap C."/>
        </authorList>
    </citation>
    <scope>NUCLEOTIDE SEQUENCE [LARGE SCALE GENOMIC DNA]</scope>
    <source>
        <strain evidence="5 6">NRRL NRS-1210</strain>
    </source>
</reference>
<dbReference type="PROSITE" id="PS50160">
    <property type="entry name" value="DNA_LIGASE_A3"/>
    <property type="match status" value="1"/>
</dbReference>
<dbReference type="EMBL" id="PXZM01000014">
    <property type="protein sequence ID" value="PSJ96691.1"/>
    <property type="molecule type" value="Genomic_DNA"/>
</dbReference>
<dbReference type="Pfam" id="PF04679">
    <property type="entry name" value="DNA_ligase_A_C"/>
    <property type="match status" value="1"/>
</dbReference>
<dbReference type="GO" id="GO:0006297">
    <property type="term" value="P:nucleotide-excision repair, DNA gap filling"/>
    <property type="evidence" value="ECO:0007669"/>
    <property type="project" value="TreeGrafter"/>
</dbReference>
<feature type="domain" description="ATP-dependent DNA ligase family profile" evidence="4">
    <location>
        <begin position="105"/>
        <end position="195"/>
    </location>
</feature>
<dbReference type="SUPFAM" id="SSF56091">
    <property type="entry name" value="DNA ligase/mRNA capping enzyme, catalytic domain"/>
    <property type="match status" value="1"/>
</dbReference>
<dbReference type="PANTHER" id="PTHR45997:SF1">
    <property type="entry name" value="DNA LIGASE 4"/>
    <property type="match status" value="1"/>
</dbReference>
<proteinExistence type="predicted"/>
<protein>
    <recommendedName>
        <fullName evidence="1">DNA ligase (ATP)</fullName>
        <ecNumber evidence="1">6.5.1.1</ecNumber>
    </recommendedName>
</protein>
<sequence length="315" mass="36656">MSFTPIIPFEPVMADEFPSEDNWIAQVKWDGVRMLTYYDGHEVRLVNRRLNDRTLQYPEFVNAKRYCSGSSFILDGEMIAFDSNRPSFQEIMKRDSLRKKQSIDLAVNQTPVTYMIFDVLYYNGDWVIEQELIRRHQLLEQMIIPQPNVQVVQNFKDAKALYDVMVQHEMEGIVCKGCTSSYAINGKDKRWQKMKIFHDLFAVIGGVTFRDGVVNALLLGLYNDEGKFYYIGHAGTAKFSKKTWQDLTQQIQPTIRPTKPFENEPERRKDAIWVEPEIVVKVKFMEWTTGKTMRHPSVQAIVNMPVSACLFSQNE</sequence>
<dbReference type="InterPro" id="IPR012309">
    <property type="entry name" value="DNA_ligase_ATP-dep_C"/>
</dbReference>
<dbReference type="Pfam" id="PF01068">
    <property type="entry name" value="DNA_ligase_A_M"/>
    <property type="match status" value="1"/>
</dbReference>
<evidence type="ECO:0000259" key="4">
    <source>
        <dbReference type="PROSITE" id="PS50160"/>
    </source>
</evidence>
<dbReference type="InterPro" id="IPR029710">
    <property type="entry name" value="LIG4"/>
</dbReference>
<evidence type="ECO:0000256" key="2">
    <source>
        <dbReference type="ARBA" id="ARBA00022598"/>
    </source>
</evidence>
<dbReference type="OrthoDB" id="9802472at2"/>
<dbReference type="CDD" id="cd07906">
    <property type="entry name" value="Adenylation_DNA_ligase_LigD_LigC"/>
    <property type="match status" value="1"/>
</dbReference>
<dbReference type="CDD" id="cd07971">
    <property type="entry name" value="OBF_DNA_ligase_LigD"/>
    <property type="match status" value="1"/>
</dbReference>
<evidence type="ECO:0000256" key="1">
    <source>
        <dbReference type="ARBA" id="ARBA00012727"/>
    </source>
</evidence>
<dbReference type="GO" id="GO:0005524">
    <property type="term" value="F:ATP binding"/>
    <property type="evidence" value="ECO:0007669"/>
    <property type="project" value="InterPro"/>
</dbReference>
<evidence type="ECO:0000256" key="3">
    <source>
        <dbReference type="ARBA" id="ARBA00034003"/>
    </source>
</evidence>
<dbReference type="InterPro" id="IPR012340">
    <property type="entry name" value="NA-bd_OB-fold"/>
</dbReference>
<dbReference type="GO" id="GO:0006303">
    <property type="term" value="P:double-strand break repair via nonhomologous end joining"/>
    <property type="evidence" value="ECO:0007669"/>
    <property type="project" value="TreeGrafter"/>
</dbReference>
<dbReference type="GO" id="GO:0003677">
    <property type="term" value="F:DNA binding"/>
    <property type="evidence" value="ECO:0007669"/>
    <property type="project" value="InterPro"/>
</dbReference>
<dbReference type="GO" id="GO:0006310">
    <property type="term" value="P:DNA recombination"/>
    <property type="evidence" value="ECO:0007669"/>
    <property type="project" value="InterPro"/>
</dbReference>
<dbReference type="EC" id="6.5.1.1" evidence="1"/>
<dbReference type="GO" id="GO:0003910">
    <property type="term" value="F:DNA ligase (ATP) activity"/>
    <property type="evidence" value="ECO:0007669"/>
    <property type="project" value="UniProtKB-EC"/>
</dbReference>
<keyword evidence="6" id="KW-1185">Reference proteome</keyword>
<organism evidence="5 6">
    <name type="scientific">Brevibacillus fortis</name>
    <dbReference type="NCBI Taxonomy" id="2126352"/>
    <lineage>
        <taxon>Bacteria</taxon>
        <taxon>Bacillati</taxon>
        <taxon>Bacillota</taxon>
        <taxon>Bacilli</taxon>
        <taxon>Bacillales</taxon>
        <taxon>Paenibacillaceae</taxon>
        <taxon>Brevibacillus</taxon>
    </lineage>
</organism>
<dbReference type="PROSITE" id="PS00697">
    <property type="entry name" value="DNA_LIGASE_A1"/>
    <property type="match status" value="1"/>
</dbReference>
<dbReference type="PANTHER" id="PTHR45997">
    <property type="entry name" value="DNA LIGASE 4"/>
    <property type="match status" value="1"/>
</dbReference>
<comment type="catalytic activity">
    <reaction evidence="3">
        <text>ATP + (deoxyribonucleotide)n-3'-hydroxyl + 5'-phospho-(deoxyribonucleotide)m = (deoxyribonucleotide)n+m + AMP + diphosphate.</text>
        <dbReference type="EC" id="6.5.1.1"/>
    </reaction>
</comment>
<keyword evidence="2 5" id="KW-0436">Ligase</keyword>
<dbReference type="Gene3D" id="2.40.50.140">
    <property type="entry name" value="Nucleic acid-binding proteins"/>
    <property type="match status" value="1"/>
</dbReference>
<name>A0A2P7VBV4_9BACL</name>
<accession>A0A2P7VBV4</accession>
<dbReference type="RefSeq" id="WP_106838830.1">
    <property type="nucleotide sequence ID" value="NZ_JBCNIW010000002.1"/>
</dbReference>
<dbReference type="InterPro" id="IPR016059">
    <property type="entry name" value="DNA_ligase_ATP-dep_CS"/>
</dbReference>
<dbReference type="SUPFAM" id="SSF50249">
    <property type="entry name" value="Nucleic acid-binding proteins"/>
    <property type="match status" value="1"/>
</dbReference>